<dbReference type="AlphaFoldDB" id="A0A0N4TY61"/>
<dbReference type="STRING" id="6280.A0A0N4TY61"/>
<reference evidence="3" key="1">
    <citation type="submission" date="2017-02" db="UniProtKB">
        <authorList>
            <consortium name="WormBaseParasite"/>
        </authorList>
    </citation>
    <scope>IDENTIFICATION</scope>
</reference>
<reference evidence="1 2" key="2">
    <citation type="submission" date="2018-11" db="EMBL/GenBank/DDBJ databases">
        <authorList>
            <consortium name="Pathogen Informatics"/>
        </authorList>
    </citation>
    <scope>NUCLEOTIDE SEQUENCE [LARGE SCALE GENOMIC DNA]</scope>
</reference>
<sequence length="80" mass="9945">MIHDKKSLDKAYYTYVLFEVIKKKIYNFRINITLNDLERLYDQWEENDDDELEEDELPPYKRKIQQPNLDKIMKQLDNLY</sequence>
<proteinExistence type="predicted"/>
<evidence type="ECO:0000313" key="1">
    <source>
        <dbReference type="EMBL" id="VDN95058.1"/>
    </source>
</evidence>
<dbReference type="EMBL" id="UZAD01013466">
    <property type="protein sequence ID" value="VDN95058.1"/>
    <property type="molecule type" value="Genomic_DNA"/>
</dbReference>
<accession>A0A0N4TY61</accession>
<organism evidence="3">
    <name type="scientific">Brugia pahangi</name>
    <name type="common">Filarial nematode worm</name>
    <dbReference type="NCBI Taxonomy" id="6280"/>
    <lineage>
        <taxon>Eukaryota</taxon>
        <taxon>Metazoa</taxon>
        <taxon>Ecdysozoa</taxon>
        <taxon>Nematoda</taxon>
        <taxon>Chromadorea</taxon>
        <taxon>Rhabditida</taxon>
        <taxon>Spirurina</taxon>
        <taxon>Spiruromorpha</taxon>
        <taxon>Filarioidea</taxon>
        <taxon>Onchocercidae</taxon>
        <taxon>Brugia</taxon>
    </lineage>
</organism>
<dbReference type="Proteomes" id="UP000278627">
    <property type="component" value="Unassembled WGS sequence"/>
</dbReference>
<protein>
    <submittedName>
        <fullName evidence="1 3">Uncharacterized protein</fullName>
    </submittedName>
</protein>
<dbReference type="Pfam" id="PF10185">
    <property type="entry name" value="Mesd"/>
    <property type="match status" value="1"/>
</dbReference>
<dbReference type="GO" id="GO:0006457">
    <property type="term" value="P:protein folding"/>
    <property type="evidence" value="ECO:0007669"/>
    <property type="project" value="InterPro"/>
</dbReference>
<evidence type="ECO:0000313" key="3">
    <source>
        <dbReference type="WBParaSite" id="BPAG_0001394501-mRNA-1"/>
    </source>
</evidence>
<dbReference type="InterPro" id="IPR019330">
    <property type="entry name" value="MESD"/>
</dbReference>
<gene>
    <name evidence="1" type="ORF">BPAG_LOCUS13873</name>
</gene>
<name>A0A0N4TY61_BRUPA</name>
<evidence type="ECO:0000313" key="2">
    <source>
        <dbReference type="Proteomes" id="UP000278627"/>
    </source>
</evidence>
<keyword evidence="2" id="KW-1185">Reference proteome</keyword>
<dbReference type="WBParaSite" id="BPAG_0001394501-mRNA-1">
    <property type="protein sequence ID" value="BPAG_0001394501-mRNA-1"/>
    <property type="gene ID" value="BPAG_0001394501"/>
</dbReference>